<evidence type="ECO:0000313" key="3">
    <source>
        <dbReference type="EMBL" id="SVA31275.1"/>
    </source>
</evidence>
<keyword evidence="2" id="KW-0472">Membrane</keyword>
<sequence length="140" mass="14441">MKLNTGVLADKPPEENSIMSQRPTTFSAGSIFSVTMVAIVVIGVITTPANSVQSGRTAAANAFSGERALAYTADVVAFGPRVSGSDAIEQTRQYIEATLQGFGYSVMRDEFTATTPLGSVQMANLVVVVPAADGAPDGPA</sequence>
<feature type="transmembrane region" description="Helical" evidence="2">
    <location>
        <begin position="26"/>
        <end position="46"/>
    </location>
</feature>
<name>A0A381USX7_9ZZZZ</name>
<reference evidence="3" key="1">
    <citation type="submission" date="2018-05" db="EMBL/GenBank/DDBJ databases">
        <authorList>
            <person name="Lanie J.A."/>
            <person name="Ng W.-L."/>
            <person name="Kazmierczak K.M."/>
            <person name="Andrzejewski T.M."/>
            <person name="Davidsen T.M."/>
            <person name="Wayne K.J."/>
            <person name="Tettelin H."/>
            <person name="Glass J.I."/>
            <person name="Rusch D."/>
            <person name="Podicherti R."/>
            <person name="Tsui H.-C.T."/>
            <person name="Winkler M.E."/>
        </authorList>
    </citation>
    <scope>NUCLEOTIDE SEQUENCE</scope>
</reference>
<accession>A0A381USX7</accession>
<dbReference type="EMBL" id="UINC01007074">
    <property type="protein sequence ID" value="SVA31275.1"/>
    <property type="molecule type" value="Genomic_DNA"/>
</dbReference>
<evidence type="ECO:0000256" key="2">
    <source>
        <dbReference type="SAM" id="Phobius"/>
    </source>
</evidence>
<evidence type="ECO:0000256" key="1">
    <source>
        <dbReference type="SAM" id="MobiDB-lite"/>
    </source>
</evidence>
<dbReference type="Gene3D" id="3.40.630.10">
    <property type="entry name" value="Zn peptidases"/>
    <property type="match status" value="1"/>
</dbReference>
<feature type="region of interest" description="Disordered" evidence="1">
    <location>
        <begin position="1"/>
        <end position="21"/>
    </location>
</feature>
<protein>
    <submittedName>
        <fullName evidence="3">Uncharacterized protein</fullName>
    </submittedName>
</protein>
<feature type="non-terminal residue" evidence="3">
    <location>
        <position position="140"/>
    </location>
</feature>
<organism evidence="3">
    <name type="scientific">marine metagenome</name>
    <dbReference type="NCBI Taxonomy" id="408172"/>
    <lineage>
        <taxon>unclassified sequences</taxon>
        <taxon>metagenomes</taxon>
        <taxon>ecological metagenomes</taxon>
    </lineage>
</organism>
<gene>
    <name evidence="3" type="ORF">METZ01_LOCUS84129</name>
</gene>
<keyword evidence="2" id="KW-0812">Transmembrane</keyword>
<dbReference type="SUPFAM" id="SSF53187">
    <property type="entry name" value="Zn-dependent exopeptidases"/>
    <property type="match status" value="1"/>
</dbReference>
<dbReference type="AlphaFoldDB" id="A0A381USX7"/>
<proteinExistence type="predicted"/>
<keyword evidence="2" id="KW-1133">Transmembrane helix</keyword>